<evidence type="ECO:0000313" key="1">
    <source>
        <dbReference type="EMBL" id="SQD07038.1"/>
    </source>
</evidence>
<gene>
    <name evidence="1" type="primary">yjjL_2</name>
    <name evidence="1" type="ORF">NCTC8009_07654</name>
</gene>
<protein>
    <submittedName>
        <fullName evidence="1">Major facilitator superfamily protein</fullName>
    </submittedName>
</protein>
<sequence length="31" mass="3188">MAAIPFLFGAAGMLVNGYVTDWAGQRGNGSD</sequence>
<dbReference type="Proteomes" id="UP000250991">
    <property type="component" value="Unassembled WGS sequence"/>
</dbReference>
<organism evidence="1 2">
    <name type="scientific">Escherichia coli</name>
    <dbReference type="NCBI Taxonomy" id="562"/>
    <lineage>
        <taxon>Bacteria</taxon>
        <taxon>Pseudomonadati</taxon>
        <taxon>Pseudomonadota</taxon>
        <taxon>Gammaproteobacteria</taxon>
        <taxon>Enterobacterales</taxon>
        <taxon>Enterobacteriaceae</taxon>
        <taxon>Escherichia</taxon>
    </lineage>
</organism>
<name>A0A2X3JRY2_ECOLX</name>
<dbReference type="EMBL" id="UARW01000010">
    <property type="protein sequence ID" value="SQD07038.1"/>
    <property type="molecule type" value="Genomic_DNA"/>
</dbReference>
<evidence type="ECO:0000313" key="2">
    <source>
        <dbReference type="Proteomes" id="UP000250991"/>
    </source>
</evidence>
<dbReference type="AlphaFoldDB" id="A0A2X3JRY2"/>
<proteinExistence type="predicted"/>
<accession>A0A2X3JRY2</accession>
<reference evidence="1 2" key="1">
    <citation type="submission" date="2018-06" db="EMBL/GenBank/DDBJ databases">
        <authorList>
            <consortium name="Pathogen Informatics"/>
            <person name="Doyle S."/>
        </authorList>
    </citation>
    <scope>NUCLEOTIDE SEQUENCE [LARGE SCALE GENOMIC DNA]</scope>
    <source>
        <strain evidence="1 2">NCTC8009</strain>
    </source>
</reference>